<dbReference type="Gene3D" id="3.10.10.10">
    <property type="entry name" value="HIV Type 1 Reverse Transcriptase, subunit A, domain 1"/>
    <property type="match status" value="1"/>
</dbReference>
<name>A0ABQ5ALC6_9ASTR</name>
<dbReference type="EMBL" id="BQNB010012402">
    <property type="protein sequence ID" value="GJT03143.1"/>
    <property type="molecule type" value="Genomic_DNA"/>
</dbReference>
<evidence type="ECO:0000313" key="1">
    <source>
        <dbReference type="EMBL" id="GJT03143.1"/>
    </source>
</evidence>
<protein>
    <recommendedName>
        <fullName evidence="3">Reverse transcriptase domain-containing protein</fullName>
    </recommendedName>
</protein>
<evidence type="ECO:0008006" key="3">
    <source>
        <dbReference type="Google" id="ProtNLM"/>
    </source>
</evidence>
<sequence length="286" mass="32476">MEEDYEPTVQHQRRVNPKIHDVIKKEVEKLLDAGLIYPIFDSPWGGEYALTIEKLTEVTRLRPLSLPSWIKSREDSREIHTIVSLDGFFRIFANYLAGIHCQGYVITEKNKVFKRCQTLLLGVTTFLFTIVGSNDLAVVCTGKKHLTSPPEACPIGPTGDIRCKSSPQKAKGKISQMDEIAPKRYQVCENLLTFWASTSWDFHHQKLVRHRAIISDRGTHFCNVQFTKLKSAGQDIYIVQVFPYGVELSKNSGPNFKVMVIVLEAYFGGDVLLMDIPDLQTFPKDN</sequence>
<accession>A0ABQ5ALC6</accession>
<gene>
    <name evidence="1" type="ORF">Tco_0824312</name>
</gene>
<organism evidence="1 2">
    <name type="scientific">Tanacetum coccineum</name>
    <dbReference type="NCBI Taxonomy" id="301880"/>
    <lineage>
        <taxon>Eukaryota</taxon>
        <taxon>Viridiplantae</taxon>
        <taxon>Streptophyta</taxon>
        <taxon>Embryophyta</taxon>
        <taxon>Tracheophyta</taxon>
        <taxon>Spermatophyta</taxon>
        <taxon>Magnoliopsida</taxon>
        <taxon>eudicotyledons</taxon>
        <taxon>Gunneridae</taxon>
        <taxon>Pentapetalae</taxon>
        <taxon>asterids</taxon>
        <taxon>campanulids</taxon>
        <taxon>Asterales</taxon>
        <taxon>Asteraceae</taxon>
        <taxon>Asteroideae</taxon>
        <taxon>Anthemideae</taxon>
        <taxon>Anthemidinae</taxon>
        <taxon>Tanacetum</taxon>
    </lineage>
</organism>
<reference evidence="1" key="2">
    <citation type="submission" date="2022-01" db="EMBL/GenBank/DDBJ databases">
        <authorList>
            <person name="Yamashiro T."/>
            <person name="Shiraishi A."/>
            <person name="Satake H."/>
            <person name="Nakayama K."/>
        </authorList>
    </citation>
    <scope>NUCLEOTIDE SEQUENCE</scope>
</reference>
<dbReference type="InterPro" id="IPR043502">
    <property type="entry name" value="DNA/RNA_pol_sf"/>
</dbReference>
<comment type="caution">
    <text evidence="1">The sequence shown here is derived from an EMBL/GenBank/DDBJ whole genome shotgun (WGS) entry which is preliminary data.</text>
</comment>
<reference evidence="1" key="1">
    <citation type="journal article" date="2022" name="Int. J. Mol. Sci.">
        <title>Draft Genome of Tanacetum Coccineum: Genomic Comparison of Closely Related Tanacetum-Family Plants.</title>
        <authorList>
            <person name="Yamashiro T."/>
            <person name="Shiraishi A."/>
            <person name="Nakayama K."/>
            <person name="Satake H."/>
        </authorList>
    </citation>
    <scope>NUCLEOTIDE SEQUENCE</scope>
</reference>
<keyword evidence="2" id="KW-1185">Reference proteome</keyword>
<dbReference type="SUPFAM" id="SSF56672">
    <property type="entry name" value="DNA/RNA polymerases"/>
    <property type="match status" value="1"/>
</dbReference>
<evidence type="ECO:0000313" key="2">
    <source>
        <dbReference type="Proteomes" id="UP001151760"/>
    </source>
</evidence>
<proteinExistence type="predicted"/>
<dbReference type="Proteomes" id="UP001151760">
    <property type="component" value="Unassembled WGS sequence"/>
</dbReference>